<evidence type="ECO:0000256" key="1">
    <source>
        <dbReference type="SAM" id="MobiDB-lite"/>
    </source>
</evidence>
<comment type="caution">
    <text evidence="2">The sequence shown here is derived from an EMBL/GenBank/DDBJ whole genome shotgun (WGS) entry which is preliminary data.</text>
</comment>
<protein>
    <submittedName>
        <fullName evidence="2">Uncharacterized protein</fullName>
    </submittedName>
</protein>
<dbReference type="OrthoDB" id="3298662at2"/>
<accession>A0A327Z3T1</accession>
<dbReference type="RefSeq" id="WP_111652450.1">
    <property type="nucleotide sequence ID" value="NZ_JACHWI010000010.1"/>
</dbReference>
<evidence type="ECO:0000313" key="3">
    <source>
        <dbReference type="Proteomes" id="UP000249341"/>
    </source>
</evidence>
<dbReference type="AlphaFoldDB" id="A0A327Z3T1"/>
<dbReference type="Proteomes" id="UP000249341">
    <property type="component" value="Unassembled WGS sequence"/>
</dbReference>
<sequence length="68" mass="7086">MATCNLCPPGERDFPDAEMAAHLRSTHPDVDLDGTRKSDDSTIVHDASLGPANAQSSDPAAGLSPPTR</sequence>
<gene>
    <name evidence="2" type="ORF">B0I29_11644</name>
</gene>
<name>A0A327Z3T1_9ACTN</name>
<keyword evidence="3" id="KW-1185">Reference proteome</keyword>
<proteinExistence type="predicted"/>
<organism evidence="2 3">
    <name type="scientific">Actinoplanes lutulentus</name>
    <dbReference type="NCBI Taxonomy" id="1287878"/>
    <lineage>
        <taxon>Bacteria</taxon>
        <taxon>Bacillati</taxon>
        <taxon>Actinomycetota</taxon>
        <taxon>Actinomycetes</taxon>
        <taxon>Micromonosporales</taxon>
        <taxon>Micromonosporaceae</taxon>
        <taxon>Actinoplanes</taxon>
    </lineage>
</organism>
<evidence type="ECO:0000313" key="2">
    <source>
        <dbReference type="EMBL" id="RAK30385.1"/>
    </source>
</evidence>
<feature type="region of interest" description="Disordered" evidence="1">
    <location>
        <begin position="25"/>
        <end position="68"/>
    </location>
</feature>
<feature type="compositionally biased region" description="Basic and acidic residues" evidence="1">
    <location>
        <begin position="25"/>
        <end position="43"/>
    </location>
</feature>
<dbReference type="EMBL" id="QLMJ01000016">
    <property type="protein sequence ID" value="RAK30385.1"/>
    <property type="molecule type" value="Genomic_DNA"/>
</dbReference>
<reference evidence="2 3" key="1">
    <citation type="submission" date="2018-06" db="EMBL/GenBank/DDBJ databases">
        <title>Genomic Encyclopedia of Type Strains, Phase III (KMG-III): the genomes of soil and plant-associated and newly described type strains.</title>
        <authorList>
            <person name="Whitman W."/>
        </authorList>
    </citation>
    <scope>NUCLEOTIDE SEQUENCE [LARGE SCALE GENOMIC DNA]</scope>
    <source>
        <strain evidence="2 3">CGMCC 4.7090</strain>
    </source>
</reference>